<evidence type="ECO:0000313" key="4">
    <source>
        <dbReference type="Proteomes" id="UP000649739"/>
    </source>
</evidence>
<evidence type="ECO:0000256" key="2">
    <source>
        <dbReference type="SAM" id="SignalP"/>
    </source>
</evidence>
<accession>A0A8J3F654</accession>
<feature type="chain" id="PRO_5035168061" description="Lipoprotein with Yx(FWY)xxD motif" evidence="2">
    <location>
        <begin position="27"/>
        <end position="292"/>
    </location>
</feature>
<feature type="compositionally biased region" description="Low complexity" evidence="1">
    <location>
        <begin position="33"/>
        <end position="57"/>
    </location>
</feature>
<organism evidence="3 4">
    <name type="scientific">Pilimelia anulata</name>
    <dbReference type="NCBI Taxonomy" id="53371"/>
    <lineage>
        <taxon>Bacteria</taxon>
        <taxon>Bacillati</taxon>
        <taxon>Actinomycetota</taxon>
        <taxon>Actinomycetes</taxon>
        <taxon>Micromonosporales</taxon>
        <taxon>Micromonosporaceae</taxon>
        <taxon>Pilimelia</taxon>
    </lineage>
</organism>
<reference evidence="3" key="2">
    <citation type="submission" date="2020-09" db="EMBL/GenBank/DDBJ databases">
        <authorList>
            <person name="Sun Q."/>
            <person name="Ohkuma M."/>
        </authorList>
    </citation>
    <scope>NUCLEOTIDE SEQUENCE</scope>
    <source>
        <strain evidence="3">JCM 3090</strain>
    </source>
</reference>
<feature type="compositionally biased region" description="Low complexity" evidence="1">
    <location>
        <begin position="227"/>
        <end position="277"/>
    </location>
</feature>
<comment type="caution">
    <text evidence="3">The sequence shown here is derived from an EMBL/GenBank/DDBJ whole genome shotgun (WGS) entry which is preliminary data.</text>
</comment>
<feature type="region of interest" description="Disordered" evidence="1">
    <location>
        <begin position="29"/>
        <end position="92"/>
    </location>
</feature>
<dbReference type="InterPro" id="IPR005297">
    <property type="entry name" value="Lipoprotein_repeat"/>
</dbReference>
<feature type="compositionally biased region" description="Polar residues" evidence="1">
    <location>
        <begin position="82"/>
        <end position="91"/>
    </location>
</feature>
<evidence type="ECO:0000313" key="3">
    <source>
        <dbReference type="EMBL" id="GGJ77632.1"/>
    </source>
</evidence>
<dbReference type="PANTHER" id="PTHR39335">
    <property type="entry name" value="BLL4220 PROTEIN"/>
    <property type="match status" value="1"/>
</dbReference>
<dbReference type="PANTHER" id="PTHR39335:SF1">
    <property type="entry name" value="BLL4220 PROTEIN"/>
    <property type="match status" value="1"/>
</dbReference>
<feature type="signal peptide" evidence="2">
    <location>
        <begin position="1"/>
        <end position="26"/>
    </location>
</feature>
<evidence type="ECO:0000256" key="1">
    <source>
        <dbReference type="SAM" id="MobiDB-lite"/>
    </source>
</evidence>
<gene>
    <name evidence="3" type="ORF">GCM10010123_04560</name>
</gene>
<sequence length="292" mass="30569">MKVKTRNAIAGSALAVIAGMAMSACAPVGGDGVNQQPVANQAAAPDASDAANTGTPEDATDEGGGTGDASDTGGQAGGTAGNDNSGNNQGKDLTEELNAKNVKRMGDVVTDEKGWVMYRFDKDNNTDPAKSNCNDDCEKVWPPAYTDGNPKLSGIDSSKVGTVTRNDGSKQITLNGWPLYRYIGDKEPGQWTGQGVGGVWYVVSPDGKKNLTCMPNGTPSAVPPPGNNNRNNDYNNGNNNYDNGKNGNNDYGKNGNNEYGKNGNNEYDNNNNYDNGKSGANQYDNNGSGKNY</sequence>
<name>A0A8J3F654_9ACTN</name>
<keyword evidence="4" id="KW-1185">Reference proteome</keyword>
<reference evidence="3" key="1">
    <citation type="journal article" date="2014" name="Int. J. Syst. Evol. Microbiol.">
        <title>Complete genome sequence of Corynebacterium casei LMG S-19264T (=DSM 44701T), isolated from a smear-ripened cheese.</title>
        <authorList>
            <consortium name="US DOE Joint Genome Institute (JGI-PGF)"/>
            <person name="Walter F."/>
            <person name="Albersmeier A."/>
            <person name="Kalinowski J."/>
            <person name="Ruckert C."/>
        </authorList>
    </citation>
    <scope>NUCLEOTIDE SEQUENCE</scope>
    <source>
        <strain evidence="3">JCM 3090</strain>
    </source>
</reference>
<dbReference type="PROSITE" id="PS51257">
    <property type="entry name" value="PROKAR_LIPOPROTEIN"/>
    <property type="match status" value="1"/>
</dbReference>
<proteinExistence type="predicted"/>
<keyword evidence="2" id="KW-0732">Signal</keyword>
<feature type="region of interest" description="Disordered" evidence="1">
    <location>
        <begin position="212"/>
        <end position="292"/>
    </location>
</feature>
<dbReference type="AlphaFoldDB" id="A0A8J3F654"/>
<evidence type="ECO:0008006" key="5">
    <source>
        <dbReference type="Google" id="ProtNLM"/>
    </source>
</evidence>
<dbReference type="Proteomes" id="UP000649739">
    <property type="component" value="Unassembled WGS sequence"/>
</dbReference>
<dbReference type="GO" id="GO:0043448">
    <property type="term" value="P:alkane catabolic process"/>
    <property type="evidence" value="ECO:0007669"/>
    <property type="project" value="TreeGrafter"/>
</dbReference>
<dbReference type="RefSeq" id="WP_229783243.1">
    <property type="nucleotide sequence ID" value="NZ_BMQB01000001.1"/>
</dbReference>
<feature type="compositionally biased region" description="Polar residues" evidence="1">
    <location>
        <begin position="278"/>
        <end position="292"/>
    </location>
</feature>
<dbReference type="Pfam" id="PF03640">
    <property type="entry name" value="Lipoprotein_15"/>
    <property type="match status" value="2"/>
</dbReference>
<protein>
    <recommendedName>
        <fullName evidence="5">Lipoprotein with Yx(FWY)xxD motif</fullName>
    </recommendedName>
</protein>
<dbReference type="EMBL" id="BMQB01000001">
    <property type="protein sequence ID" value="GGJ77632.1"/>
    <property type="molecule type" value="Genomic_DNA"/>
</dbReference>